<evidence type="ECO:0000256" key="2">
    <source>
        <dbReference type="ARBA" id="ARBA00023002"/>
    </source>
</evidence>
<dbReference type="PRINTS" id="PR00081">
    <property type="entry name" value="GDHRDH"/>
</dbReference>
<organism evidence="3 4">
    <name type="scientific">Hephaestia caeni</name>
    <dbReference type="NCBI Taxonomy" id="645617"/>
    <lineage>
        <taxon>Bacteria</taxon>
        <taxon>Pseudomonadati</taxon>
        <taxon>Pseudomonadota</taxon>
        <taxon>Alphaproteobacteria</taxon>
        <taxon>Sphingomonadales</taxon>
        <taxon>Sphingomonadaceae</taxon>
        <taxon>Hephaestia</taxon>
    </lineage>
</organism>
<sequence length="237" mass="24537">MNDQPLSGRVALVTGASRGIGAATARALAARGAHVVITARTASDLEQVEEAIFAAGGSATIAPLDLTQNDSIARLAIALGERWQALDLLVLNAATLGTLAAVPAFDARELAQVLTLNVSAQAALLGAFDPMLRASDSAGVIALTSSVARTPRAFWGMYGASKAAFENLVMAYGDEVENTSKVRVAIVDPGATRTKMRERAFPGEDPQTLKSPDVVGERIADLAVAGFDTGHIERIAG</sequence>
<comment type="similarity">
    <text evidence="1">Belongs to the short-chain dehydrogenases/reductases (SDR) family.</text>
</comment>
<dbReference type="EMBL" id="QXDC01000002">
    <property type="protein sequence ID" value="RIA45718.1"/>
    <property type="molecule type" value="Genomic_DNA"/>
</dbReference>
<name>A0A397P9W4_9SPHN</name>
<dbReference type="OrthoDB" id="9790785at2"/>
<evidence type="ECO:0000313" key="4">
    <source>
        <dbReference type="Proteomes" id="UP000266568"/>
    </source>
</evidence>
<dbReference type="InterPro" id="IPR002347">
    <property type="entry name" value="SDR_fam"/>
</dbReference>
<keyword evidence="4" id="KW-1185">Reference proteome</keyword>
<reference evidence="3 4" key="1">
    <citation type="submission" date="2018-08" db="EMBL/GenBank/DDBJ databases">
        <title>Genomic Encyclopedia of Type Strains, Phase IV (KMG-IV): sequencing the most valuable type-strain genomes for metagenomic binning, comparative biology and taxonomic classification.</title>
        <authorList>
            <person name="Goeker M."/>
        </authorList>
    </citation>
    <scope>NUCLEOTIDE SEQUENCE [LARGE SCALE GENOMIC DNA]</scope>
    <source>
        <strain evidence="3 4">DSM 25527</strain>
    </source>
</reference>
<dbReference type="PANTHER" id="PTHR42901:SF1">
    <property type="entry name" value="ALCOHOL DEHYDROGENASE"/>
    <property type="match status" value="1"/>
</dbReference>
<protein>
    <submittedName>
        <fullName evidence="3">Short-subunit dehydrogenase</fullName>
    </submittedName>
</protein>
<dbReference type="AlphaFoldDB" id="A0A397P9W4"/>
<dbReference type="Pfam" id="PF00106">
    <property type="entry name" value="adh_short"/>
    <property type="match status" value="1"/>
</dbReference>
<dbReference type="PANTHER" id="PTHR42901">
    <property type="entry name" value="ALCOHOL DEHYDROGENASE"/>
    <property type="match status" value="1"/>
</dbReference>
<dbReference type="Gene3D" id="3.40.50.720">
    <property type="entry name" value="NAD(P)-binding Rossmann-like Domain"/>
    <property type="match status" value="1"/>
</dbReference>
<dbReference type="SUPFAM" id="SSF51735">
    <property type="entry name" value="NAD(P)-binding Rossmann-fold domains"/>
    <property type="match status" value="1"/>
</dbReference>
<evidence type="ECO:0000313" key="3">
    <source>
        <dbReference type="EMBL" id="RIA45718.1"/>
    </source>
</evidence>
<dbReference type="InterPro" id="IPR036291">
    <property type="entry name" value="NAD(P)-bd_dom_sf"/>
</dbReference>
<dbReference type="Proteomes" id="UP000266568">
    <property type="component" value="Unassembled WGS sequence"/>
</dbReference>
<accession>A0A397P9W4</accession>
<evidence type="ECO:0000256" key="1">
    <source>
        <dbReference type="ARBA" id="ARBA00006484"/>
    </source>
</evidence>
<comment type="caution">
    <text evidence="3">The sequence shown here is derived from an EMBL/GenBank/DDBJ whole genome shotgun (WGS) entry which is preliminary data.</text>
</comment>
<gene>
    <name evidence="3" type="ORF">DFR49_0243</name>
</gene>
<dbReference type="GO" id="GO:0016491">
    <property type="term" value="F:oxidoreductase activity"/>
    <property type="evidence" value="ECO:0007669"/>
    <property type="project" value="UniProtKB-KW"/>
</dbReference>
<dbReference type="RefSeq" id="WP_119034228.1">
    <property type="nucleotide sequence ID" value="NZ_QXDC01000002.1"/>
</dbReference>
<proteinExistence type="inferred from homology"/>
<keyword evidence="2" id="KW-0560">Oxidoreductase</keyword>